<accession>A0A4Z2J9Y9</accession>
<protein>
    <submittedName>
        <fullName evidence="2">Uncharacterized protein</fullName>
    </submittedName>
</protein>
<proteinExistence type="predicted"/>
<feature type="compositionally biased region" description="Basic and acidic residues" evidence="1">
    <location>
        <begin position="218"/>
        <end position="231"/>
    </location>
</feature>
<evidence type="ECO:0000313" key="3">
    <source>
        <dbReference type="Proteomes" id="UP000314294"/>
    </source>
</evidence>
<dbReference type="AlphaFoldDB" id="A0A4Z2J9Y9"/>
<organism evidence="2 3">
    <name type="scientific">Liparis tanakae</name>
    <name type="common">Tanaka's snailfish</name>
    <dbReference type="NCBI Taxonomy" id="230148"/>
    <lineage>
        <taxon>Eukaryota</taxon>
        <taxon>Metazoa</taxon>
        <taxon>Chordata</taxon>
        <taxon>Craniata</taxon>
        <taxon>Vertebrata</taxon>
        <taxon>Euteleostomi</taxon>
        <taxon>Actinopterygii</taxon>
        <taxon>Neopterygii</taxon>
        <taxon>Teleostei</taxon>
        <taxon>Neoteleostei</taxon>
        <taxon>Acanthomorphata</taxon>
        <taxon>Eupercaria</taxon>
        <taxon>Perciformes</taxon>
        <taxon>Cottioidei</taxon>
        <taxon>Cottales</taxon>
        <taxon>Liparidae</taxon>
        <taxon>Liparis</taxon>
    </lineage>
</organism>
<sequence length="231" mass="26105">MRPGPSEVDVVQMGLQLSPPLARLLLRLSLMSWERLWWSDSEALPTYLERAVDYELHHTGAGVVHLVLCAPLKWSNDRLAVCGTTLFCRLPQEVIGTGNPLGAFLNRVEKGHLQWWDEQICGVKPCRQGSSLMKLGREIKETLLEREGCGLQLFDSAKSKLDECESLKKVFLSFTSGKNAEDRSLRDFGPNGVGFLQISWDDGRAELQTGRARRSRPSPRDFLPDLPFERR</sequence>
<feature type="region of interest" description="Disordered" evidence="1">
    <location>
        <begin position="207"/>
        <end position="231"/>
    </location>
</feature>
<evidence type="ECO:0000313" key="2">
    <source>
        <dbReference type="EMBL" id="TNN86488.1"/>
    </source>
</evidence>
<comment type="caution">
    <text evidence="2">The sequence shown here is derived from an EMBL/GenBank/DDBJ whole genome shotgun (WGS) entry which is preliminary data.</text>
</comment>
<keyword evidence="3" id="KW-1185">Reference proteome</keyword>
<gene>
    <name evidence="2" type="ORF">EYF80_003258</name>
</gene>
<reference evidence="2 3" key="1">
    <citation type="submission" date="2019-03" db="EMBL/GenBank/DDBJ databases">
        <title>First draft genome of Liparis tanakae, snailfish: a comprehensive survey of snailfish specific genes.</title>
        <authorList>
            <person name="Kim W."/>
            <person name="Song I."/>
            <person name="Jeong J.-H."/>
            <person name="Kim D."/>
            <person name="Kim S."/>
            <person name="Ryu S."/>
            <person name="Song J.Y."/>
            <person name="Lee S.K."/>
        </authorList>
    </citation>
    <scope>NUCLEOTIDE SEQUENCE [LARGE SCALE GENOMIC DNA]</scope>
    <source>
        <tissue evidence="2">Muscle</tissue>
    </source>
</reference>
<evidence type="ECO:0000256" key="1">
    <source>
        <dbReference type="SAM" id="MobiDB-lite"/>
    </source>
</evidence>
<dbReference type="EMBL" id="SRLO01000015">
    <property type="protein sequence ID" value="TNN86488.1"/>
    <property type="molecule type" value="Genomic_DNA"/>
</dbReference>
<dbReference type="Proteomes" id="UP000314294">
    <property type="component" value="Unassembled WGS sequence"/>
</dbReference>
<name>A0A4Z2J9Y9_9TELE</name>